<evidence type="ECO:0000313" key="2">
    <source>
        <dbReference type="WBParaSite" id="MCU_011832-RA"/>
    </source>
</evidence>
<sequence length="55" mass="6386">DFIDQSQAKASRQSPSIRVHYASHAVHYILHLTSVLIWLAAYLPRMPLERRETPD</sequence>
<keyword evidence="1" id="KW-1133">Transmembrane helix</keyword>
<feature type="transmembrane region" description="Helical" evidence="1">
    <location>
        <begin position="25"/>
        <end position="43"/>
    </location>
</feature>
<dbReference type="AlphaFoldDB" id="A0A5K3FV29"/>
<proteinExistence type="predicted"/>
<protein>
    <submittedName>
        <fullName evidence="2">IS5/IS1182 family transposase</fullName>
    </submittedName>
</protein>
<evidence type="ECO:0000256" key="1">
    <source>
        <dbReference type="SAM" id="Phobius"/>
    </source>
</evidence>
<dbReference type="WBParaSite" id="MCU_011832-RA">
    <property type="protein sequence ID" value="MCU_011832-RA"/>
    <property type="gene ID" value="MCU_011832"/>
</dbReference>
<keyword evidence="1" id="KW-0812">Transmembrane</keyword>
<accession>A0A5K3FV29</accession>
<reference evidence="2" key="1">
    <citation type="submission" date="2019-11" db="UniProtKB">
        <authorList>
            <consortium name="WormBaseParasite"/>
        </authorList>
    </citation>
    <scope>IDENTIFICATION</scope>
</reference>
<keyword evidence="1" id="KW-0472">Membrane</keyword>
<organism evidence="2">
    <name type="scientific">Mesocestoides corti</name>
    <name type="common">Flatworm</name>
    <dbReference type="NCBI Taxonomy" id="53468"/>
    <lineage>
        <taxon>Eukaryota</taxon>
        <taxon>Metazoa</taxon>
        <taxon>Spiralia</taxon>
        <taxon>Lophotrochozoa</taxon>
        <taxon>Platyhelminthes</taxon>
        <taxon>Cestoda</taxon>
        <taxon>Eucestoda</taxon>
        <taxon>Cyclophyllidea</taxon>
        <taxon>Mesocestoididae</taxon>
        <taxon>Mesocestoides</taxon>
    </lineage>
</organism>
<name>A0A5K3FV29_MESCO</name>